<dbReference type="InterPro" id="IPR037481">
    <property type="entry name" value="LacX"/>
</dbReference>
<gene>
    <name evidence="1" type="ORF">JBW_03251</name>
</gene>
<dbReference type="InterPro" id="IPR011013">
    <property type="entry name" value="Gal_mutarotase_sf_dom"/>
</dbReference>
<evidence type="ECO:0000313" key="1">
    <source>
        <dbReference type="EMBL" id="AJQ28592.1"/>
    </source>
</evidence>
<dbReference type="InterPro" id="IPR014718">
    <property type="entry name" value="GH-type_carb-bd"/>
</dbReference>
<dbReference type="Gene3D" id="2.70.98.10">
    <property type="match status" value="1"/>
</dbReference>
<reference evidence="2" key="2">
    <citation type="submission" date="2015-02" db="EMBL/GenBank/DDBJ databases">
        <title>Complete Genome Sequence of Pelosinus fermentans JBW45.</title>
        <authorList>
            <person name="De Leon K.B."/>
            <person name="Utturkar S.M."/>
            <person name="Camilleri L.B."/>
            <person name="Arkin A.P."/>
            <person name="Fields M.W."/>
            <person name="Brown S.D."/>
            <person name="Wall J.D."/>
        </authorList>
    </citation>
    <scope>NUCLEOTIDE SEQUENCE [LARGE SCALE GENOMIC DNA]</scope>
    <source>
        <strain evidence="2">JBW45</strain>
    </source>
</reference>
<dbReference type="KEGG" id="pft:JBW_03251"/>
<dbReference type="EMBL" id="CP010978">
    <property type="protein sequence ID" value="AJQ28592.1"/>
    <property type="molecule type" value="Genomic_DNA"/>
</dbReference>
<protein>
    <submittedName>
        <fullName evidence="1">Aldose 1-epimerase</fullName>
    </submittedName>
</protein>
<dbReference type="RefSeq" id="WP_007958289.1">
    <property type="nucleotide sequence ID" value="NZ_CP010978.1"/>
</dbReference>
<dbReference type="OrthoDB" id="9795355at2"/>
<organism evidence="1 2">
    <name type="scientific">Pelosinus fermentans JBW45</name>
    <dbReference type="NCBI Taxonomy" id="1192197"/>
    <lineage>
        <taxon>Bacteria</taxon>
        <taxon>Bacillati</taxon>
        <taxon>Bacillota</taxon>
        <taxon>Negativicutes</taxon>
        <taxon>Selenomonadales</taxon>
        <taxon>Sporomusaceae</taxon>
        <taxon>Pelosinus</taxon>
    </lineage>
</organism>
<name>I9DEH8_9FIRM</name>
<evidence type="ECO:0000313" key="2">
    <source>
        <dbReference type="Proteomes" id="UP000005361"/>
    </source>
</evidence>
<dbReference type="InterPro" id="IPR008183">
    <property type="entry name" value="Aldose_1/G6P_1-epimerase"/>
</dbReference>
<dbReference type="HOGENOM" id="CLU_057834_1_0_9"/>
<dbReference type="Proteomes" id="UP000005361">
    <property type="component" value="Chromosome"/>
</dbReference>
<accession>I9DEH8</accession>
<proteinExistence type="predicted"/>
<dbReference type="GO" id="GO:0005975">
    <property type="term" value="P:carbohydrate metabolic process"/>
    <property type="evidence" value="ECO:0007669"/>
    <property type="project" value="InterPro"/>
</dbReference>
<dbReference type="GO" id="GO:0030246">
    <property type="term" value="F:carbohydrate binding"/>
    <property type="evidence" value="ECO:0007669"/>
    <property type="project" value="InterPro"/>
</dbReference>
<dbReference type="AlphaFoldDB" id="I9DEH8"/>
<dbReference type="STRING" id="1192197.JBW_03251"/>
<dbReference type="GO" id="GO:0016853">
    <property type="term" value="F:isomerase activity"/>
    <property type="evidence" value="ECO:0007669"/>
    <property type="project" value="InterPro"/>
</dbReference>
<dbReference type="SUPFAM" id="SSF74650">
    <property type="entry name" value="Galactose mutarotase-like"/>
    <property type="match status" value="1"/>
</dbReference>
<reference evidence="1 2" key="1">
    <citation type="journal article" date="2015" name="Genome Announc.">
        <title>Complete Genome Sequence of Pelosinus fermentans JBW45, a Member of a Remarkably Competitive Group of Negativicutes in the Firmicutes Phylum.</title>
        <authorList>
            <person name="De Leon K.B."/>
            <person name="Utturkar S.M."/>
            <person name="Camilleri L.B."/>
            <person name="Elias D.A."/>
            <person name="Arkin A.P."/>
            <person name="Fields M.W."/>
            <person name="Brown S.D."/>
            <person name="Wall J.D."/>
        </authorList>
    </citation>
    <scope>NUCLEOTIDE SEQUENCE [LARGE SCALE GENOMIC DNA]</scope>
    <source>
        <strain evidence="1 2">JBW45</strain>
    </source>
</reference>
<dbReference type="Pfam" id="PF01263">
    <property type="entry name" value="Aldose_epim"/>
    <property type="match status" value="1"/>
</dbReference>
<dbReference type="CDD" id="cd09024">
    <property type="entry name" value="Aldose_epim_lacX"/>
    <property type="match status" value="1"/>
</dbReference>
<sequence>MIAKLENQFVSVEVQSKGAELYSLILKEDSTEYLWQADPRYWPRRAPVCFPIVGILPNGQYKVGGETFALSVHGFARDMEFDIIENHPDEIIYRLTYDTETLGIFPFRFQLDIGYRLIKNELSVEYKVKNLDDQGMHFSIGAHPGFMCPILPEENFTDYQLIFEKNETAYRNHVNNGLLSGITELVLQEYNTIPLTKALFKNDVLIFKNLKSEAITLKSQKSGKWVTVAFKGFPYLGIWTKPDESPFVCIEPWYGVTDTPGDSKQFSEKEGIQVLLSGQEFNSSYRISIG</sequence>